<sequence>MKPITISGRSLFLLFVAMALATIETFGQRVYWTQGTQIRSANLDGSMVITHYTHPDQPHKISIDHTNNIAFFLTLPGQGDLYRIPLSTFTGPTLIYSWGAMTAGLNIAHHPGDANVYISSFVDSDPGLIEYSAYTDQDCCQFPTTLNIGSYSGDVFHDIKIDTDGENVYVSNEFDGVIYSVGTFGGPLTTVIPSGAGEAFDFDFGANEIIYENPTNDQILAADKDSGTGGYTKISSGLSDIKAIAVHPDGRLIILDANTIKTANSDGSNLFQILTGLTGATDLSLSECSDPTIQASAVSANSTTPTSIDLSWTNGNGDEVLVVGKQGTAVSSGPRDGILHAHSSVFGSGDHLGLSNYVIYRGTGNSVSVTNLDPSTTYHFAVYSLNTFGACYRTPGATASTTTLAPPSPQNVSSALTDDSYPAGSTISVEVTFDQAVDVGGTPRILLETGTTDRHATYVGGSGTTTLTFQYVVQAGDESTDLEYVSASALGLNGGTIVAASDNTTATLTLPTPGTAGSLGTNKDIIIDGVLPTVSSIAASPNPVTDADAGTGTFTLAIVFIENMDASVSPSITFPTEDPSATLTFNSGSWSSGTTYEAVYDVADAEEIIADIDIVITSARDLAGNIMNPHSQADVFSIDMCTLPVITLQPTDKTTCANIATGFSVTATGTSLTYQWEMDDGAGGVFNAISDGSQFQNTTTDQVDILDPSALDGYRFQCVITESGNCSTTSNIVTLNVDPLPSTSNAGANDAVCGTSYTLSATTPAIGTGTWSVVSVPGGSPGVTFSDVTANNATVDLNTSFVYGAYEFQWEVTSGICASSISTVQITFSEAGTSNAGTDFTACGSTDFALSGTIGGSATSGHWRVVTGAGTLTSSGSATGSSISGPAINDSYTPGTADYGTTVSFELIAEDPDGAGACIDVVSPLNVNIIEPPVIVPQTVTVCSGTNTGVTLSASPGTISSYEIVDIVADAGLNAATGNVTVGSGYSSGAIQNDVFTNTTTGTLVVRYDIRATASGPPACVGPVQTITVNINPQPVVDPNLSTSACSNTPTGLVLSTAPGSVAAGGGYHLINVAIPGGVTANAGNATIDSGLPANALSNDSFSNGTLSSQVVQYTVAPISTNGCEGDAVVINVTIDPAPQMNTALSTVSACTGSPLGVTLSTAGTSISASNYDITGISVDATLTPGGSNATIGTGKASSAIANDVFTNSSSSIASVVYTVEPVGANGCHGDPFVITAQISPANTGAIATPATQTICSGETTAISLSGADSYSWTVTAPSGISGASSGNGNTIAQTLQNNNTSTATVTYTITPVENGCAGNSFTATIAVNPLPQVFQLSGGGNICTGETASITLSGSQTGTTYTLLRNGSTVVETMTGTAGAINFTAQSAAGNYTVQAENSSTSCISNMTGTATITVSTPPSAAVLSGSTAICQGSAAQLTLNITGGTAPYTIDIQNLGVINFTGAPISVSPTVTTNYSLNSVVDANNCNATSIDNTVVTVQVDNPPTTATVGADVEVCDATFANLGGNNPSVGTGQWSVVSGTGSINNINSPNSGVTGLGLGVNVFQWTISNGTCSSSSATITITRNEGPSGRGIVSSGTGGARFCQNDQNITFSVSGISNATSYIWSLPAGVIPVSGTVETSSPSITVNLNNAQSGPVEVIGKNMCGSSPVSSPLNIIILANPDVTIVNEPEIISGRTTTFNIEGGTDITQVLWQFGDGGSSSELSPEHTYSTPGGYTVVLELVNDQGCSSSIEKPITVNGLEPISINSIKNAITPNGDGANDHLIIENIENYPDNTVTVLDRWGVEIIRLEGYKNDWDLAVGGKIIPAGNYLCIVQIREGDNTERKVVTRTITVVKGNVE</sequence>
<dbReference type="InterPro" id="IPR045829">
    <property type="entry name" value="PKD_6"/>
</dbReference>
<dbReference type="SMART" id="SM00060">
    <property type="entry name" value="FN3"/>
    <property type="match status" value="2"/>
</dbReference>
<dbReference type="SMART" id="SM00135">
    <property type="entry name" value="LY"/>
    <property type="match status" value="2"/>
</dbReference>
<dbReference type="PATRIC" id="fig|1237149.3.peg.1006"/>
<dbReference type="Pfam" id="PF18911">
    <property type="entry name" value="PKD_4"/>
    <property type="match status" value="1"/>
</dbReference>
<feature type="domain" description="Fibronectin type-III" evidence="2">
    <location>
        <begin position="294"/>
        <end position="407"/>
    </location>
</feature>
<dbReference type="Pfam" id="PF19406">
    <property type="entry name" value="PKD_5"/>
    <property type="match status" value="3"/>
</dbReference>
<dbReference type="InterPro" id="IPR036116">
    <property type="entry name" value="FN3_sf"/>
</dbReference>
<dbReference type="RefSeq" id="WP_009578472.1">
    <property type="nucleotide sequence ID" value="NZ_AMZN01000014.1"/>
</dbReference>
<feature type="domain" description="PKD" evidence="1">
    <location>
        <begin position="1683"/>
        <end position="1760"/>
    </location>
</feature>
<dbReference type="eggNOG" id="COG3291">
    <property type="taxonomic scope" value="Bacteria"/>
</dbReference>
<name>L8K021_9BACT</name>
<keyword evidence="4" id="KW-1185">Reference proteome</keyword>
<dbReference type="InterPro" id="IPR000033">
    <property type="entry name" value="LDLR_classB_rpt"/>
</dbReference>
<dbReference type="InterPro" id="IPR013783">
    <property type="entry name" value="Ig-like_fold"/>
</dbReference>
<dbReference type="InterPro" id="IPR000601">
    <property type="entry name" value="PKD_dom"/>
</dbReference>
<dbReference type="Gene3D" id="2.120.10.30">
    <property type="entry name" value="TolB, C-terminal domain"/>
    <property type="match status" value="1"/>
</dbReference>
<organism evidence="3 4">
    <name type="scientific">Fulvivirga imtechensis AK7</name>
    <dbReference type="NCBI Taxonomy" id="1237149"/>
    <lineage>
        <taxon>Bacteria</taxon>
        <taxon>Pseudomonadati</taxon>
        <taxon>Bacteroidota</taxon>
        <taxon>Cytophagia</taxon>
        <taxon>Cytophagales</taxon>
        <taxon>Fulvivirgaceae</taxon>
        <taxon>Fulvivirga</taxon>
    </lineage>
</organism>
<comment type="caution">
    <text evidence="3">The sequence shown here is derived from an EMBL/GenBank/DDBJ whole genome shotgun (WGS) entry which is preliminary data.</text>
</comment>
<dbReference type="InterPro" id="IPR003961">
    <property type="entry name" value="FN3_dom"/>
</dbReference>
<dbReference type="SMART" id="SM00089">
    <property type="entry name" value="PKD"/>
    <property type="match status" value="1"/>
</dbReference>
<dbReference type="eggNOG" id="COG4932">
    <property type="taxonomic scope" value="Bacteria"/>
</dbReference>
<dbReference type="CDD" id="cd00146">
    <property type="entry name" value="PKD"/>
    <property type="match status" value="1"/>
</dbReference>
<proteinExistence type="predicted"/>
<accession>L8K021</accession>
<dbReference type="Gene3D" id="2.60.40.10">
    <property type="entry name" value="Immunoglobulins"/>
    <property type="match status" value="2"/>
</dbReference>
<dbReference type="NCBIfam" id="TIGR04131">
    <property type="entry name" value="Bac_Flav_CTERM"/>
    <property type="match status" value="1"/>
</dbReference>
<dbReference type="InterPro" id="IPR022409">
    <property type="entry name" value="PKD/Chitinase_dom"/>
</dbReference>
<gene>
    <name evidence="3" type="ORF">C900_00773</name>
</gene>
<dbReference type="SUPFAM" id="SSF49299">
    <property type="entry name" value="PKD domain"/>
    <property type="match status" value="1"/>
</dbReference>
<reference evidence="3 4" key="1">
    <citation type="submission" date="2012-12" db="EMBL/GenBank/DDBJ databases">
        <title>Genome assembly of Fulvivirga imtechensis AK7.</title>
        <authorList>
            <person name="Nupur N."/>
            <person name="Khatri I."/>
            <person name="Kumar R."/>
            <person name="Subramanian S."/>
            <person name="Pinnaka A."/>
        </authorList>
    </citation>
    <scope>NUCLEOTIDE SEQUENCE [LARGE SCALE GENOMIC DNA]</scope>
    <source>
        <strain evidence="3 4">AK7</strain>
    </source>
</reference>
<dbReference type="SUPFAM" id="SSF49265">
    <property type="entry name" value="Fibronectin type III"/>
    <property type="match status" value="1"/>
</dbReference>
<evidence type="ECO:0000259" key="1">
    <source>
        <dbReference type="PROSITE" id="PS50093"/>
    </source>
</evidence>
<dbReference type="InterPro" id="IPR011042">
    <property type="entry name" value="6-blade_b-propeller_TolB-like"/>
</dbReference>
<evidence type="ECO:0000313" key="3">
    <source>
        <dbReference type="EMBL" id="ELR72812.1"/>
    </source>
</evidence>
<evidence type="ECO:0008006" key="5">
    <source>
        <dbReference type="Google" id="ProtNLM"/>
    </source>
</evidence>
<dbReference type="PROSITE" id="PS50093">
    <property type="entry name" value="PKD"/>
    <property type="match status" value="1"/>
</dbReference>
<dbReference type="Pfam" id="PF19408">
    <property type="entry name" value="PKD_6"/>
    <property type="match status" value="1"/>
</dbReference>
<dbReference type="EMBL" id="AMZN01000014">
    <property type="protein sequence ID" value="ELR72812.1"/>
    <property type="molecule type" value="Genomic_DNA"/>
</dbReference>
<dbReference type="Pfam" id="PF13585">
    <property type="entry name" value="CHU_C"/>
    <property type="match status" value="1"/>
</dbReference>
<dbReference type="STRING" id="1237149.C900_00773"/>
<dbReference type="SUPFAM" id="SSF75011">
    <property type="entry name" value="3-carboxy-cis,cis-mucoante lactonizing enzyme"/>
    <property type="match status" value="1"/>
</dbReference>
<dbReference type="eggNOG" id="COG3209">
    <property type="taxonomic scope" value="Bacteria"/>
</dbReference>
<protein>
    <recommendedName>
        <fullName evidence="5">PKD domain-containing protein</fullName>
    </recommendedName>
</protein>
<dbReference type="InterPro" id="IPR045828">
    <property type="entry name" value="PKD_Bacteroidetes"/>
</dbReference>
<dbReference type="InterPro" id="IPR026341">
    <property type="entry name" value="T9SS_type_B"/>
</dbReference>
<dbReference type="Proteomes" id="UP000011135">
    <property type="component" value="Unassembled WGS sequence"/>
</dbReference>
<evidence type="ECO:0000313" key="4">
    <source>
        <dbReference type="Proteomes" id="UP000011135"/>
    </source>
</evidence>
<dbReference type="PROSITE" id="PS50853">
    <property type="entry name" value="FN3"/>
    <property type="match status" value="1"/>
</dbReference>
<evidence type="ECO:0000259" key="2">
    <source>
        <dbReference type="PROSITE" id="PS50853"/>
    </source>
</evidence>
<dbReference type="InterPro" id="IPR035986">
    <property type="entry name" value="PKD_dom_sf"/>
</dbReference>